<dbReference type="PROSITE" id="PS50069">
    <property type="entry name" value="CULLIN_2"/>
    <property type="match status" value="1"/>
</dbReference>
<feature type="region of interest" description="Disordered" evidence="6">
    <location>
        <begin position="1"/>
        <end position="23"/>
    </location>
</feature>
<dbReference type="FunFam" id="1.20.1310.10:FF:000001">
    <property type="entry name" value="Cullin 3"/>
    <property type="match status" value="1"/>
</dbReference>
<comment type="caution">
    <text evidence="8">The sequence shown here is derived from an EMBL/GenBank/DDBJ whole genome shotgun (WGS) entry which is preliminary data.</text>
</comment>
<evidence type="ECO:0000256" key="2">
    <source>
        <dbReference type="ARBA" id="ARBA00022499"/>
    </source>
</evidence>
<evidence type="ECO:0000313" key="8">
    <source>
        <dbReference type="EMBL" id="ORZ23304.1"/>
    </source>
</evidence>
<dbReference type="Pfam" id="PF10557">
    <property type="entry name" value="Cullin_Nedd8"/>
    <property type="match status" value="1"/>
</dbReference>
<dbReference type="InterPro" id="IPR036390">
    <property type="entry name" value="WH_DNA-bd_sf"/>
</dbReference>
<reference evidence="8 9" key="1">
    <citation type="submission" date="2016-07" db="EMBL/GenBank/DDBJ databases">
        <title>Pervasive Adenine N6-methylation of Active Genes in Fungi.</title>
        <authorList>
            <consortium name="DOE Joint Genome Institute"/>
            <person name="Mondo S.J."/>
            <person name="Dannebaum R.O."/>
            <person name="Kuo R.C."/>
            <person name="Labutti K."/>
            <person name="Haridas S."/>
            <person name="Kuo A."/>
            <person name="Salamov A."/>
            <person name="Ahrendt S.R."/>
            <person name="Lipzen A."/>
            <person name="Sullivan W."/>
            <person name="Andreopoulos W.B."/>
            <person name="Clum A."/>
            <person name="Lindquist E."/>
            <person name="Daum C."/>
            <person name="Ramamoorthy G.K."/>
            <person name="Gryganskyi A."/>
            <person name="Culley D."/>
            <person name="Magnuson J.K."/>
            <person name="James T.Y."/>
            <person name="O'Malley M.A."/>
            <person name="Stajich J.E."/>
            <person name="Spatafora J.W."/>
            <person name="Visel A."/>
            <person name="Grigoriev I.V."/>
        </authorList>
    </citation>
    <scope>NUCLEOTIDE SEQUENCE [LARGE SCALE GENOMIC DNA]</scope>
    <source>
        <strain evidence="8 9">NRRL 1336</strain>
    </source>
</reference>
<keyword evidence="3" id="KW-0832">Ubl conjugation</keyword>
<feature type="domain" description="Cullin family profile" evidence="7">
    <location>
        <begin position="473"/>
        <end position="711"/>
    </location>
</feature>
<dbReference type="STRING" id="90262.A0A1X2IW80"/>
<evidence type="ECO:0000256" key="1">
    <source>
        <dbReference type="ARBA" id="ARBA00006019"/>
    </source>
</evidence>
<dbReference type="SUPFAM" id="SSF46785">
    <property type="entry name" value="Winged helix' DNA-binding domain"/>
    <property type="match status" value="1"/>
</dbReference>
<dbReference type="GO" id="GO:0031625">
    <property type="term" value="F:ubiquitin protein ligase binding"/>
    <property type="evidence" value="ECO:0007669"/>
    <property type="project" value="InterPro"/>
</dbReference>
<dbReference type="OrthoDB" id="27073at2759"/>
<dbReference type="InterPro" id="IPR001373">
    <property type="entry name" value="Cullin_N"/>
</dbReference>
<dbReference type="EMBL" id="MCGE01000003">
    <property type="protein sequence ID" value="ORZ23304.1"/>
    <property type="molecule type" value="Genomic_DNA"/>
</dbReference>
<dbReference type="InterPro" id="IPR036388">
    <property type="entry name" value="WH-like_DNA-bd_sf"/>
</dbReference>
<dbReference type="SMART" id="SM00884">
    <property type="entry name" value="Cullin_Nedd8"/>
    <property type="match status" value="1"/>
</dbReference>
<feature type="compositionally biased region" description="Basic residues" evidence="6">
    <location>
        <begin position="1"/>
        <end position="11"/>
    </location>
</feature>
<dbReference type="SUPFAM" id="SSF74788">
    <property type="entry name" value="Cullin repeat-like"/>
    <property type="match status" value="1"/>
</dbReference>
<organism evidence="8 9">
    <name type="scientific">Absidia repens</name>
    <dbReference type="NCBI Taxonomy" id="90262"/>
    <lineage>
        <taxon>Eukaryota</taxon>
        <taxon>Fungi</taxon>
        <taxon>Fungi incertae sedis</taxon>
        <taxon>Mucoromycota</taxon>
        <taxon>Mucoromycotina</taxon>
        <taxon>Mucoromycetes</taxon>
        <taxon>Mucorales</taxon>
        <taxon>Cunninghamellaceae</taxon>
        <taxon>Absidia</taxon>
    </lineage>
</organism>
<dbReference type="Gene3D" id="1.20.1310.10">
    <property type="entry name" value="Cullin Repeats"/>
    <property type="match status" value="4"/>
</dbReference>
<dbReference type="InterPro" id="IPR016159">
    <property type="entry name" value="Cullin_repeat-like_dom_sf"/>
</dbReference>
<accession>A0A1X2IW80</accession>
<evidence type="ECO:0000259" key="7">
    <source>
        <dbReference type="PROSITE" id="PS50069"/>
    </source>
</evidence>
<dbReference type="GO" id="GO:0016874">
    <property type="term" value="F:ligase activity"/>
    <property type="evidence" value="ECO:0007669"/>
    <property type="project" value="UniProtKB-KW"/>
</dbReference>
<keyword evidence="8" id="KW-0436">Ligase</keyword>
<keyword evidence="2" id="KW-1017">Isopeptide bond</keyword>
<evidence type="ECO:0000256" key="6">
    <source>
        <dbReference type="SAM" id="MobiDB-lite"/>
    </source>
</evidence>
<dbReference type="InterPro" id="IPR019559">
    <property type="entry name" value="Cullin_neddylation_domain"/>
</dbReference>
<dbReference type="Pfam" id="PF00888">
    <property type="entry name" value="Cullin"/>
    <property type="match status" value="1"/>
</dbReference>
<sequence>MPAKASAKKRKAPEANSSNLDSYNIAQSGRSKCVTLSKPQITSPPLSATSSSWHTENENPSMIISSNNNNVGATTLLGRFRRRGLFDKIQVQQFQAQQGSPSETQFEDTWTKLEELVEAILNRTPVKTNFQVAYELGQSVCLYGKKKVLYIKLESALAKHIQLQKDAIISAMGDDVLLATLDNIWKQFCDHLVSLEQRKGYELLMFFFIIRFQGTIRSIFIELERRYIIPDTAYVSLLQLGKHMFKQNIMESSQIQQKTIERTMHLIQGDRDGMMVDLKMVRSITQMLLDLSLYTSHFEPYFIKSTTEYYTVESANKLQDLSIHDYIHCARHRIEQESENRINTYLDKSTKEHLTTLVVKLYIHDKLDTILSQGFEILMDQEDTITLNILYCFLPPHQTHLITKLRVAFMDYIKNHGVHLIKDPANDSTMVLTLLQYKDKLNQILKMAFNDNPSFSNALKESFENFLNSRDNKPAEMLAKFIDSTLRFGTKQQQQQQQQQQQAEQNLEELLNKVLVIFRYIQGKDVFEAFYKRFLSKRLLLSRTVSNDLEKGVLSKIKAECGPDFTKNLENMFKDMEISADLNLAFKASKEYSEEENIPISVNVLGQGVWPTHPTTDIILPTNMASLLDAYQLFYISKFNGRKLTWRNALGTCILKAHFPLARKELAVSLFQAIVLMLFNDKSKPKMGYKDIAHATDLDDKELRRVLQSLSCGKYIILNKYPKINQINDDDIFEYNDKFTASARRLKITIIQQEQYVEEQKEIQSKVLVDRHYQLEAAIVRIMKSQKSMTHKDLVSELFKQLKFPVNAPDIKDRIESLIDRDYLTRAATDNSLYLYQS</sequence>
<name>A0A1X2IW80_9FUNG</name>
<dbReference type="SMART" id="SM00182">
    <property type="entry name" value="CULLIN"/>
    <property type="match status" value="1"/>
</dbReference>
<dbReference type="Gene3D" id="1.10.10.10">
    <property type="entry name" value="Winged helix-like DNA-binding domain superfamily/Winged helix DNA-binding domain"/>
    <property type="match status" value="1"/>
</dbReference>
<dbReference type="AlphaFoldDB" id="A0A1X2IW80"/>
<dbReference type="Gene3D" id="3.30.230.130">
    <property type="entry name" value="Cullin, Chain C, Domain 2"/>
    <property type="match status" value="1"/>
</dbReference>
<proteinExistence type="inferred from homology"/>
<dbReference type="Pfam" id="PF26557">
    <property type="entry name" value="Cullin_AB"/>
    <property type="match status" value="1"/>
</dbReference>
<dbReference type="GO" id="GO:0006511">
    <property type="term" value="P:ubiquitin-dependent protein catabolic process"/>
    <property type="evidence" value="ECO:0007669"/>
    <property type="project" value="InterPro"/>
</dbReference>
<dbReference type="FunFam" id="1.20.1310.10:FF:000002">
    <property type="entry name" value="cullin-3 isoform X1"/>
    <property type="match status" value="1"/>
</dbReference>
<dbReference type="SUPFAM" id="SSF75632">
    <property type="entry name" value="Cullin homology domain"/>
    <property type="match status" value="1"/>
</dbReference>
<dbReference type="FunFam" id="1.10.10.10:FF:000050">
    <property type="entry name" value="Cullin 4B"/>
    <property type="match status" value="1"/>
</dbReference>
<dbReference type="InterPro" id="IPR045093">
    <property type="entry name" value="Cullin"/>
</dbReference>
<evidence type="ECO:0000313" key="9">
    <source>
        <dbReference type="Proteomes" id="UP000193560"/>
    </source>
</evidence>
<dbReference type="InterPro" id="IPR016158">
    <property type="entry name" value="Cullin_homology"/>
</dbReference>
<evidence type="ECO:0000256" key="5">
    <source>
        <dbReference type="RuleBase" id="RU003829"/>
    </source>
</evidence>
<dbReference type="InterPro" id="IPR036317">
    <property type="entry name" value="Cullin_homology_sf"/>
</dbReference>
<feature type="region of interest" description="Disordered" evidence="6">
    <location>
        <begin position="36"/>
        <end position="66"/>
    </location>
</feature>
<dbReference type="PANTHER" id="PTHR11932">
    <property type="entry name" value="CULLIN"/>
    <property type="match status" value="1"/>
</dbReference>
<evidence type="ECO:0000256" key="4">
    <source>
        <dbReference type="PROSITE-ProRule" id="PRU00330"/>
    </source>
</evidence>
<gene>
    <name evidence="8" type="ORF">BCR42DRAFT_404450</name>
</gene>
<dbReference type="InterPro" id="IPR059120">
    <property type="entry name" value="Cullin-like_AB"/>
</dbReference>
<keyword evidence="9" id="KW-1185">Reference proteome</keyword>
<feature type="compositionally biased region" description="Polar residues" evidence="6">
    <location>
        <begin position="37"/>
        <end position="54"/>
    </location>
</feature>
<dbReference type="Proteomes" id="UP000193560">
    <property type="component" value="Unassembled WGS sequence"/>
</dbReference>
<evidence type="ECO:0000256" key="3">
    <source>
        <dbReference type="ARBA" id="ARBA00022843"/>
    </source>
</evidence>
<comment type="similarity">
    <text evidence="1 4 5">Belongs to the cullin family.</text>
</comment>
<protein>
    <submittedName>
        <fullName evidence="8">Ubiquitin-protein ligase, cullin 4</fullName>
    </submittedName>
</protein>